<dbReference type="Pfam" id="PF00528">
    <property type="entry name" value="BPD_transp_1"/>
    <property type="match status" value="1"/>
</dbReference>
<evidence type="ECO:0000256" key="7">
    <source>
        <dbReference type="RuleBase" id="RU363032"/>
    </source>
</evidence>
<feature type="transmembrane region" description="Helical" evidence="7">
    <location>
        <begin position="149"/>
        <end position="168"/>
    </location>
</feature>
<evidence type="ECO:0000256" key="2">
    <source>
        <dbReference type="ARBA" id="ARBA00022448"/>
    </source>
</evidence>
<evidence type="ECO:0000313" key="9">
    <source>
        <dbReference type="EMBL" id="MBE1608215.1"/>
    </source>
</evidence>
<dbReference type="GO" id="GO:0055085">
    <property type="term" value="P:transmembrane transport"/>
    <property type="evidence" value="ECO:0007669"/>
    <property type="project" value="InterPro"/>
</dbReference>
<feature type="domain" description="ABC transmembrane type-1" evidence="8">
    <location>
        <begin position="78"/>
        <end position="269"/>
    </location>
</feature>
<evidence type="ECO:0000256" key="3">
    <source>
        <dbReference type="ARBA" id="ARBA00022475"/>
    </source>
</evidence>
<evidence type="ECO:0000256" key="4">
    <source>
        <dbReference type="ARBA" id="ARBA00022692"/>
    </source>
</evidence>
<evidence type="ECO:0000256" key="5">
    <source>
        <dbReference type="ARBA" id="ARBA00022989"/>
    </source>
</evidence>
<proteinExistence type="inferred from homology"/>
<dbReference type="AlphaFoldDB" id="A0A927N437"/>
<comment type="subcellular location">
    <subcellularLocation>
        <location evidence="1 7">Cell membrane</location>
        <topology evidence="1 7">Multi-pass membrane protein</topology>
    </subcellularLocation>
</comment>
<organism evidence="9 10">
    <name type="scientific">Actinopolymorpha pittospori</name>
    <dbReference type="NCBI Taxonomy" id="648752"/>
    <lineage>
        <taxon>Bacteria</taxon>
        <taxon>Bacillati</taxon>
        <taxon>Actinomycetota</taxon>
        <taxon>Actinomycetes</taxon>
        <taxon>Propionibacteriales</taxon>
        <taxon>Actinopolymorphaceae</taxon>
        <taxon>Actinopolymorpha</taxon>
    </lineage>
</organism>
<dbReference type="GO" id="GO:0005886">
    <property type="term" value="C:plasma membrane"/>
    <property type="evidence" value="ECO:0007669"/>
    <property type="project" value="UniProtKB-SubCell"/>
</dbReference>
<dbReference type="InterPro" id="IPR000515">
    <property type="entry name" value="MetI-like"/>
</dbReference>
<comment type="caution">
    <text evidence="9">The sequence shown here is derived from an EMBL/GenBank/DDBJ whole genome shotgun (WGS) entry which is preliminary data.</text>
</comment>
<feature type="transmembrane region" description="Helical" evidence="7">
    <location>
        <begin position="252"/>
        <end position="269"/>
    </location>
</feature>
<protein>
    <submittedName>
        <fullName evidence="9">Multiple sugar transport system permease protein</fullName>
    </submittedName>
</protein>
<feature type="transmembrane region" description="Helical" evidence="7">
    <location>
        <begin position="82"/>
        <end position="101"/>
    </location>
</feature>
<dbReference type="SUPFAM" id="SSF161098">
    <property type="entry name" value="MetI-like"/>
    <property type="match status" value="1"/>
</dbReference>
<keyword evidence="5 7" id="KW-1133">Transmembrane helix</keyword>
<keyword evidence="2 7" id="KW-0813">Transport</keyword>
<evidence type="ECO:0000256" key="1">
    <source>
        <dbReference type="ARBA" id="ARBA00004651"/>
    </source>
</evidence>
<keyword evidence="3" id="KW-1003">Cell membrane</keyword>
<feature type="transmembrane region" description="Helical" evidence="7">
    <location>
        <begin position="113"/>
        <end position="137"/>
    </location>
</feature>
<evidence type="ECO:0000313" key="10">
    <source>
        <dbReference type="Proteomes" id="UP000638648"/>
    </source>
</evidence>
<keyword evidence="10" id="KW-1185">Reference proteome</keyword>
<keyword evidence="9" id="KW-0762">Sugar transport</keyword>
<dbReference type="Proteomes" id="UP000638648">
    <property type="component" value="Unassembled WGS sequence"/>
</dbReference>
<accession>A0A927N437</accession>
<gene>
    <name evidence="9" type="ORF">HEB94_005063</name>
</gene>
<sequence>MPRSRSSAASPALVGQVGRHVALALVGLAFIVPVLALISTSLKTQEQNLRIPPMWIPAPPHFANYAAAFETVPMLVFFRNSLFVAVVSVFGVAVSSAVVAYGFSHIRWRGRNLIFVLVISTMLLPYEVTMISQYIMFANLGWVNTFLPLTVPHFFGVPFYIFMLRQFFLRIPVEITEAARIDGASEFRIFARIVLPLAVPALAVVALLQFVASWNDFLGPLIYLNDPNLYTLSLGMHYFRTSLFQTELGPQAAYAFMIALPVIVVFFLAQRRFIQGIALTGLKG</sequence>
<comment type="similarity">
    <text evidence="7">Belongs to the binding-protein-dependent transport system permease family.</text>
</comment>
<dbReference type="InterPro" id="IPR035906">
    <property type="entry name" value="MetI-like_sf"/>
</dbReference>
<dbReference type="PANTHER" id="PTHR43744">
    <property type="entry name" value="ABC TRANSPORTER PERMEASE PROTEIN MG189-RELATED-RELATED"/>
    <property type="match status" value="1"/>
</dbReference>
<keyword evidence="6 7" id="KW-0472">Membrane</keyword>
<evidence type="ECO:0000256" key="6">
    <source>
        <dbReference type="ARBA" id="ARBA00023136"/>
    </source>
</evidence>
<dbReference type="RefSeq" id="WP_192752025.1">
    <property type="nucleotide sequence ID" value="NZ_BAABJL010000099.1"/>
</dbReference>
<dbReference type="Gene3D" id="1.10.3720.10">
    <property type="entry name" value="MetI-like"/>
    <property type="match status" value="1"/>
</dbReference>
<keyword evidence="4 7" id="KW-0812">Transmembrane</keyword>
<dbReference type="PANTHER" id="PTHR43744:SF6">
    <property type="entry name" value="ABC TRANSPORTER PERMEASE PROTEIN YESQ-RELATED"/>
    <property type="match status" value="1"/>
</dbReference>
<feature type="transmembrane region" description="Helical" evidence="7">
    <location>
        <begin position="21"/>
        <end position="42"/>
    </location>
</feature>
<name>A0A927N437_9ACTN</name>
<dbReference type="PROSITE" id="PS50928">
    <property type="entry name" value="ABC_TM1"/>
    <property type="match status" value="1"/>
</dbReference>
<dbReference type="CDD" id="cd06261">
    <property type="entry name" value="TM_PBP2"/>
    <property type="match status" value="1"/>
</dbReference>
<feature type="transmembrane region" description="Helical" evidence="7">
    <location>
        <begin position="189"/>
        <end position="212"/>
    </location>
</feature>
<dbReference type="EMBL" id="JADBEM010000001">
    <property type="protein sequence ID" value="MBE1608215.1"/>
    <property type="molecule type" value="Genomic_DNA"/>
</dbReference>
<evidence type="ECO:0000259" key="8">
    <source>
        <dbReference type="PROSITE" id="PS50928"/>
    </source>
</evidence>
<reference evidence="9" key="1">
    <citation type="submission" date="2020-10" db="EMBL/GenBank/DDBJ databases">
        <title>Sequencing the genomes of 1000 actinobacteria strains.</title>
        <authorList>
            <person name="Klenk H.-P."/>
        </authorList>
    </citation>
    <scope>NUCLEOTIDE SEQUENCE</scope>
    <source>
        <strain evidence="9">DSM 45354</strain>
    </source>
</reference>